<dbReference type="PIRSF" id="PIRSF026166">
    <property type="entry name" value="UCP026166"/>
    <property type="match status" value="1"/>
</dbReference>
<dbReference type="PANTHER" id="PTHR18640">
    <property type="entry name" value="SOLUTE CARRIER FAMILY 10 MEMBER 7"/>
    <property type="match status" value="1"/>
</dbReference>
<feature type="transmembrane region" description="Helical" evidence="1">
    <location>
        <begin position="124"/>
        <end position="142"/>
    </location>
</feature>
<feature type="transmembrane region" description="Helical" evidence="1">
    <location>
        <begin position="193"/>
        <end position="212"/>
    </location>
</feature>
<dbReference type="Pfam" id="PF13593">
    <property type="entry name" value="SBF_like"/>
    <property type="match status" value="1"/>
</dbReference>
<organism evidence="2 3">
    <name type="scientific">Salinimicrobium oceani</name>
    <dbReference type="NCBI Taxonomy" id="2722702"/>
    <lineage>
        <taxon>Bacteria</taxon>
        <taxon>Pseudomonadati</taxon>
        <taxon>Bacteroidota</taxon>
        <taxon>Flavobacteriia</taxon>
        <taxon>Flavobacteriales</taxon>
        <taxon>Flavobacteriaceae</taxon>
        <taxon>Salinimicrobium</taxon>
    </lineage>
</organism>
<keyword evidence="3" id="KW-1185">Reference proteome</keyword>
<keyword evidence="1" id="KW-0812">Transmembrane</keyword>
<feature type="transmembrane region" description="Helical" evidence="1">
    <location>
        <begin position="29"/>
        <end position="46"/>
    </location>
</feature>
<keyword evidence="1" id="KW-0472">Membrane</keyword>
<comment type="caution">
    <text evidence="2">The sequence shown here is derived from an EMBL/GenBank/DDBJ whole genome shotgun (WGS) entry which is preliminary data.</text>
</comment>
<keyword evidence="1" id="KW-1133">Transmembrane helix</keyword>
<dbReference type="PANTHER" id="PTHR18640:SF5">
    <property type="entry name" value="SODIUM_BILE ACID COTRANSPORTER 7"/>
    <property type="match status" value="1"/>
</dbReference>
<evidence type="ECO:0000313" key="2">
    <source>
        <dbReference type="EMBL" id="NJW52766.1"/>
    </source>
</evidence>
<name>A0ABX1D2I6_9FLAO</name>
<dbReference type="EMBL" id="JAAVJR010000003">
    <property type="protein sequence ID" value="NJW52766.1"/>
    <property type="molecule type" value="Genomic_DNA"/>
</dbReference>
<protein>
    <submittedName>
        <fullName evidence="2">Bile acid:sodium symporter</fullName>
    </submittedName>
</protein>
<evidence type="ECO:0000313" key="3">
    <source>
        <dbReference type="Proteomes" id="UP000703674"/>
    </source>
</evidence>
<reference evidence="2 3" key="1">
    <citation type="submission" date="2020-03" db="EMBL/GenBank/DDBJ databases">
        <title>Salinimicrobium sp. nov, isolated from SCS.</title>
        <authorList>
            <person name="Cao W.R."/>
        </authorList>
    </citation>
    <scope>NUCLEOTIDE SEQUENCE [LARGE SCALE GENOMIC DNA]</scope>
    <source>
        <strain evidence="3">J15B91</strain>
    </source>
</reference>
<feature type="transmembrane region" description="Helical" evidence="1">
    <location>
        <begin position="58"/>
        <end position="82"/>
    </location>
</feature>
<dbReference type="Proteomes" id="UP000703674">
    <property type="component" value="Unassembled WGS sequence"/>
</dbReference>
<feature type="transmembrane region" description="Helical" evidence="1">
    <location>
        <begin position="162"/>
        <end position="181"/>
    </location>
</feature>
<dbReference type="Gene3D" id="1.20.1530.20">
    <property type="match status" value="1"/>
</dbReference>
<dbReference type="InterPro" id="IPR016833">
    <property type="entry name" value="Put_Na-Bile_cotransptr"/>
</dbReference>
<gene>
    <name evidence="2" type="ORF">HC175_07510</name>
</gene>
<dbReference type="InterPro" id="IPR038770">
    <property type="entry name" value="Na+/solute_symporter_sf"/>
</dbReference>
<sequence>MKFNGFITALLFSILVAWFLPQGPEILPLRTITDIGIGFIFFFYGLKLSPAEFKAGFYNYRVHILIQLTTFVIFPLLALAFLPFFEAGTASDLWLALFFLGALPSTVSSSIVMVSLARGNLPTAIFNASLSGLIGIVATPLWMSMFMAATSDFEFGAVVQKLMLQIIFPLVLGLFFQKWLGNLARKNSKKISFFDKSVIILIVYSSFSAAFSTQLYTSVGIEDLLKLLLMVSLLFFVVYFGLGSISKVIGLNTEDEIAAKFCGTKKSLVHGSVMVKVIFGNSAANALYLLPIMLYHILQLLVIAIFAERYRRRPVE</sequence>
<feature type="transmembrane region" description="Helical" evidence="1">
    <location>
        <begin position="286"/>
        <end position="307"/>
    </location>
</feature>
<dbReference type="RefSeq" id="WP_168137871.1">
    <property type="nucleotide sequence ID" value="NZ_JAAVJR010000003.1"/>
</dbReference>
<evidence type="ECO:0000256" key="1">
    <source>
        <dbReference type="SAM" id="Phobius"/>
    </source>
</evidence>
<proteinExistence type="predicted"/>
<accession>A0ABX1D2I6</accession>
<feature type="transmembrane region" description="Helical" evidence="1">
    <location>
        <begin position="94"/>
        <end position="117"/>
    </location>
</feature>
<feature type="transmembrane region" description="Helical" evidence="1">
    <location>
        <begin position="224"/>
        <end position="242"/>
    </location>
</feature>